<accession>A0ABS3KQX0</accession>
<name>A0ABS3KQX0_9PROT</name>
<evidence type="ECO:0000313" key="3">
    <source>
        <dbReference type="Proteomes" id="UP001518989"/>
    </source>
</evidence>
<feature type="chain" id="PRO_5045992210" evidence="1">
    <location>
        <begin position="26"/>
        <end position="251"/>
    </location>
</feature>
<comment type="caution">
    <text evidence="2">The sequence shown here is derived from an EMBL/GenBank/DDBJ whole genome shotgun (WGS) entry which is preliminary data.</text>
</comment>
<dbReference type="RefSeq" id="WP_207416181.1">
    <property type="nucleotide sequence ID" value="NZ_CP061177.1"/>
</dbReference>
<dbReference type="Pfam" id="PF13618">
    <property type="entry name" value="Gluconate_2-dh3"/>
    <property type="match status" value="1"/>
</dbReference>
<protein>
    <submittedName>
        <fullName evidence="2">Gluconate 2-dehydrogenase subunit 3 family protein</fullName>
    </submittedName>
</protein>
<dbReference type="EMBL" id="JACTNG010000003">
    <property type="protein sequence ID" value="MBO1078741.1"/>
    <property type="molecule type" value="Genomic_DNA"/>
</dbReference>
<evidence type="ECO:0000313" key="2">
    <source>
        <dbReference type="EMBL" id="MBO1078741.1"/>
    </source>
</evidence>
<keyword evidence="3" id="KW-1185">Reference proteome</keyword>
<gene>
    <name evidence="2" type="ORF">IAI61_06850</name>
</gene>
<organism evidence="2 3">
    <name type="scientific">Roseomonas haemaphysalidis</name>
    <dbReference type="NCBI Taxonomy" id="2768162"/>
    <lineage>
        <taxon>Bacteria</taxon>
        <taxon>Pseudomonadati</taxon>
        <taxon>Pseudomonadota</taxon>
        <taxon>Alphaproteobacteria</taxon>
        <taxon>Acetobacterales</taxon>
        <taxon>Roseomonadaceae</taxon>
        <taxon>Roseomonas</taxon>
    </lineage>
</organism>
<reference evidence="2 3" key="1">
    <citation type="submission" date="2020-09" db="EMBL/GenBank/DDBJ databases">
        <title>Roseomonas.</title>
        <authorList>
            <person name="Zhu W."/>
        </authorList>
    </citation>
    <scope>NUCLEOTIDE SEQUENCE [LARGE SCALE GENOMIC DNA]</scope>
    <source>
        <strain evidence="2 3">573</strain>
    </source>
</reference>
<dbReference type="Proteomes" id="UP001518989">
    <property type="component" value="Unassembled WGS sequence"/>
</dbReference>
<keyword evidence="1" id="KW-0732">Signal</keyword>
<feature type="signal peptide" evidence="1">
    <location>
        <begin position="1"/>
        <end position="25"/>
    </location>
</feature>
<proteinExistence type="predicted"/>
<sequence length="251" mass="27456">MPVTTRRQLLAATALIGLSAGDAVARTYTNRPPMRPGEAYPPTDAFRPGGWLFLSPAEAATLDAIVDRLIPADELGAGGKEAGCTTFIDRQLAGPYGSYEWLYMKGPFSAKPLPFQGIQSPLTPREQYRAGLAALAQHCRDTMGGKTFEQLAGPDQDKLLIAMEKGEVSLPGLVAPRQDTKGFFALLLQNTMEGYFADPIYGGNKNMVGWRMLNFPGVRYDFRDVLDKPGQRYTKPPVAMMGRPEWNGRPA</sequence>
<evidence type="ECO:0000256" key="1">
    <source>
        <dbReference type="SAM" id="SignalP"/>
    </source>
</evidence>
<dbReference type="InterPro" id="IPR027056">
    <property type="entry name" value="Gluconate_2DH_su3"/>
</dbReference>